<comment type="subunit">
    <text evidence="9">Forms a complex with SecF. Part of the essential Sec protein translocation apparatus which comprises SecA, SecYEG and auxiliary proteins SecDF. Other proteins may also be involved.</text>
</comment>
<evidence type="ECO:0000256" key="6">
    <source>
        <dbReference type="ARBA" id="ARBA00022989"/>
    </source>
</evidence>
<evidence type="ECO:0000256" key="7">
    <source>
        <dbReference type="ARBA" id="ARBA00023010"/>
    </source>
</evidence>
<dbReference type="NCBIfam" id="TIGR01129">
    <property type="entry name" value="secD"/>
    <property type="match status" value="1"/>
</dbReference>
<keyword evidence="2 9" id="KW-0813">Transport</keyword>
<evidence type="ECO:0000256" key="2">
    <source>
        <dbReference type="ARBA" id="ARBA00022448"/>
    </source>
</evidence>
<dbReference type="HAMAP" id="MF_01463_B">
    <property type="entry name" value="SecD_B"/>
    <property type="match status" value="1"/>
</dbReference>
<dbReference type="Proteomes" id="UP000199659">
    <property type="component" value="Unassembled WGS sequence"/>
</dbReference>
<dbReference type="Gene3D" id="3.30.1360.200">
    <property type="match status" value="1"/>
</dbReference>
<keyword evidence="8 9" id="KW-0472">Membrane</keyword>
<name>A0A1I6IQQ7_9FIRM</name>
<dbReference type="InterPro" id="IPR005791">
    <property type="entry name" value="SecD"/>
</dbReference>
<evidence type="ECO:0000256" key="4">
    <source>
        <dbReference type="ARBA" id="ARBA00022692"/>
    </source>
</evidence>
<feature type="transmembrane region" description="Helical" evidence="9">
    <location>
        <begin position="420"/>
        <end position="440"/>
    </location>
</feature>
<reference evidence="14 15" key="1">
    <citation type="submission" date="2016-10" db="EMBL/GenBank/DDBJ databases">
        <authorList>
            <person name="de Groot N.N."/>
        </authorList>
    </citation>
    <scope>NUCLEOTIDE SEQUENCE [LARGE SCALE GENOMIC DNA]</scope>
    <source>
        <strain evidence="14 15">743A</strain>
    </source>
</reference>
<dbReference type="HAMAP" id="MF_01464_B">
    <property type="entry name" value="SecF_B"/>
    <property type="match status" value="1"/>
</dbReference>
<dbReference type="GO" id="GO:0015450">
    <property type="term" value="F:protein-transporting ATPase activity"/>
    <property type="evidence" value="ECO:0007669"/>
    <property type="project" value="InterPro"/>
</dbReference>
<comment type="similarity">
    <text evidence="10">Belongs to the SecD/SecF family. SecF subfamily.</text>
</comment>
<dbReference type="Pfam" id="PF07549">
    <property type="entry name" value="Sec_GG"/>
    <property type="match status" value="2"/>
</dbReference>
<evidence type="ECO:0000313" key="15">
    <source>
        <dbReference type="Proteomes" id="UP000199659"/>
    </source>
</evidence>
<feature type="transmembrane region" description="Helical" evidence="9">
    <location>
        <begin position="294"/>
        <end position="318"/>
    </location>
</feature>
<dbReference type="FunFam" id="1.20.1640.10:FF:000004">
    <property type="entry name" value="Protein translocase subunit SecD"/>
    <property type="match status" value="1"/>
</dbReference>
<dbReference type="InterPro" id="IPR055344">
    <property type="entry name" value="SecD_SecF_C_bact"/>
</dbReference>
<dbReference type="InterPro" id="IPR022646">
    <property type="entry name" value="SecD/SecF_CS"/>
</dbReference>
<protein>
    <recommendedName>
        <fullName evidence="9 10">Multifunctional fusion protein</fullName>
    </recommendedName>
    <domain>
        <recommendedName>
            <fullName evidence="9">Protein translocase subunit SecD</fullName>
        </recommendedName>
    </domain>
    <domain>
        <recommendedName>
            <fullName evidence="10">Protein-export membrane protein SecF</fullName>
        </recommendedName>
    </domain>
</protein>
<feature type="transmembrane region" description="Helical" evidence="9">
    <location>
        <begin position="268"/>
        <end position="288"/>
    </location>
</feature>
<comment type="function">
    <text evidence="9">Part of the Sec protein translocase complex. Interacts with the SecYEG preprotein conducting channel. SecDF uses the proton motive force (PMF) to complete protein translocation after the ATP-dependent function of SecA.</text>
</comment>
<feature type="domain" description="Protein export membrane protein SecD/SecF C-terminal" evidence="11">
    <location>
        <begin position="225"/>
        <end position="391"/>
    </location>
</feature>
<comment type="caution">
    <text evidence="9">Lacks conserved residue(s) required for the propagation of feature annotation.</text>
</comment>
<evidence type="ECO:0000256" key="1">
    <source>
        <dbReference type="ARBA" id="ARBA00004651"/>
    </source>
</evidence>
<gene>
    <name evidence="10" type="primary">secF</name>
    <name evidence="9" type="synonym">secD</name>
    <name evidence="14" type="ORF">SAMN05661086_01053</name>
</gene>
<sequence length="713" mass="75877">MKDKKRGIASLLLVVIVIGAFSAIAFMGIGKQHKGSAQNIKLGLDLAGGVSITYETVDDNPTATEMKDTIYKLQKRVENYSMEAAVYQEGSNRINVDIPGVTNANEILAALGKAGSIEFKDEDGNVVIDGSDISTAKAGTITQGLTEYVVNLELNATGANKFAEATAANIGKTISIVYDGEVISSPKVNEAITGGKAQISGQSSYDEAEALASTIRIGALPLELKEVRSNVVGARLGEEAVDTSLLAGIIGLAIVLLFMIAYYRIPGLASAIALCLYVVVTLVVLNGFNVTLTLPGIAGIILSIGMAVDANVVIFTRIREELATGKTVRSAIKLGFDKALSAIIDGNVTTLIAAAVLYFKGSGTVKGFAQTLAIGIILSMFTALTVTKFILKGLYGIGFDKEKFYGVQKEVKVKNFTGNFLKFASISGVIILVGIGSLIYNKAQTGQILNYGLDFKGGTSTEVTFEGTVPSSTEIRELVKTVTGKNAETSEVKGENAVVIKTQELSLDERTALENKLVETYSVDKNKIQTENISGAISDEMKEDAVVAVIIATICMLIYIWFRFKDANFGASAVLALCHDVLIVITVYAVASAMNRISVSSTFIACMLTIVGYSINATIIVFDRIRENKGTMNRPDLLENVVNTSVSQTISRNINTSLTTFVMVLVLAILGVDSIQEFAIPIMAGIIGGAYSSICITGALWFVLKKTFTKKKA</sequence>
<feature type="transmembrane region" description="Helical" evidence="9">
    <location>
        <begin position="597"/>
        <end position="622"/>
    </location>
</feature>
<evidence type="ECO:0000259" key="13">
    <source>
        <dbReference type="Pfam" id="PF22599"/>
    </source>
</evidence>
<keyword evidence="15" id="KW-1185">Reference proteome</keyword>
<feature type="transmembrane region" description="Helical" evidence="9">
    <location>
        <begin position="245"/>
        <end position="263"/>
    </location>
</feature>
<evidence type="ECO:0000256" key="5">
    <source>
        <dbReference type="ARBA" id="ARBA00022927"/>
    </source>
</evidence>
<evidence type="ECO:0000256" key="8">
    <source>
        <dbReference type="ARBA" id="ARBA00023136"/>
    </source>
</evidence>
<keyword evidence="4 9" id="KW-0812">Transmembrane</keyword>
<comment type="similarity">
    <text evidence="9">Belongs to the SecD/SecF family. SecD subfamily.</text>
</comment>
<dbReference type="Pfam" id="PF21760">
    <property type="entry name" value="SecD_1st"/>
    <property type="match status" value="1"/>
</dbReference>
<dbReference type="GO" id="GO:0043952">
    <property type="term" value="P:protein transport by the Sec complex"/>
    <property type="evidence" value="ECO:0007669"/>
    <property type="project" value="UniProtKB-UniRule"/>
</dbReference>
<organism evidence="14 15">
    <name type="scientific">Anaeromicropila populeti</name>
    <dbReference type="NCBI Taxonomy" id="37658"/>
    <lineage>
        <taxon>Bacteria</taxon>
        <taxon>Bacillati</taxon>
        <taxon>Bacillota</taxon>
        <taxon>Clostridia</taxon>
        <taxon>Lachnospirales</taxon>
        <taxon>Lachnospiraceae</taxon>
        <taxon>Anaeromicropila</taxon>
    </lineage>
</organism>
<keyword evidence="6 9" id="KW-1133">Transmembrane helix</keyword>
<dbReference type="GO" id="GO:0065002">
    <property type="term" value="P:intracellular protein transmembrane transport"/>
    <property type="evidence" value="ECO:0007669"/>
    <property type="project" value="UniProtKB-UniRule"/>
</dbReference>
<keyword evidence="3 9" id="KW-1003">Cell membrane</keyword>
<keyword evidence="7 9" id="KW-0811">Translocation</keyword>
<comment type="subcellular location">
    <subcellularLocation>
        <location evidence="1 9">Cell membrane</location>
        <topology evidence="1 9">Multi-pass membrane protein</topology>
    </subcellularLocation>
</comment>
<dbReference type="PANTHER" id="PTHR30081:SF1">
    <property type="entry name" value="PROTEIN TRANSLOCASE SUBUNIT SECD"/>
    <property type="match status" value="1"/>
</dbReference>
<dbReference type="OrthoDB" id="9805019at2"/>
<evidence type="ECO:0000256" key="9">
    <source>
        <dbReference type="HAMAP-Rule" id="MF_01463"/>
    </source>
</evidence>
<dbReference type="Pfam" id="PF02355">
    <property type="entry name" value="SecD_SecF_C"/>
    <property type="match status" value="2"/>
</dbReference>
<dbReference type="InterPro" id="IPR022813">
    <property type="entry name" value="SecD/SecF_arch_bac"/>
</dbReference>
<feature type="transmembrane region" description="Helical" evidence="9">
    <location>
        <begin position="371"/>
        <end position="391"/>
    </location>
</feature>
<dbReference type="STRING" id="37658.SAMN05661086_01053"/>
<dbReference type="AlphaFoldDB" id="A0A1I6IQQ7"/>
<accession>A0A1I6IQQ7</accession>
<feature type="transmembrane region" description="Helical" evidence="9">
    <location>
        <begin position="678"/>
        <end position="704"/>
    </location>
</feature>
<dbReference type="InterPro" id="IPR022645">
    <property type="entry name" value="SecD/SecF_bac"/>
</dbReference>
<feature type="transmembrane region" description="Helical" evidence="9">
    <location>
        <begin position="545"/>
        <end position="562"/>
    </location>
</feature>
<dbReference type="Gene3D" id="1.20.1640.10">
    <property type="entry name" value="Multidrug efflux transporter AcrB transmembrane domain"/>
    <property type="match status" value="2"/>
</dbReference>
<dbReference type="NCBIfam" id="TIGR00916">
    <property type="entry name" value="2A0604s01"/>
    <property type="match status" value="1"/>
</dbReference>
<dbReference type="GO" id="GO:0006605">
    <property type="term" value="P:protein targeting"/>
    <property type="evidence" value="ECO:0007669"/>
    <property type="project" value="UniProtKB-UniRule"/>
</dbReference>
<dbReference type="Pfam" id="PF22599">
    <property type="entry name" value="SecDF_P1_head"/>
    <property type="match status" value="1"/>
</dbReference>
<feature type="domain" description="Protein translocase subunit SecDF P1" evidence="12">
    <location>
        <begin position="67"/>
        <end position="123"/>
    </location>
</feature>
<dbReference type="SUPFAM" id="SSF82866">
    <property type="entry name" value="Multidrug efflux transporter AcrB transmembrane domain"/>
    <property type="match status" value="2"/>
</dbReference>
<feature type="transmembrane region" description="Helical" evidence="9">
    <location>
        <begin position="569"/>
        <end position="591"/>
    </location>
</feature>
<dbReference type="EMBL" id="FOYZ01000003">
    <property type="protein sequence ID" value="SFR69087.1"/>
    <property type="molecule type" value="Genomic_DNA"/>
</dbReference>
<evidence type="ECO:0000259" key="11">
    <source>
        <dbReference type="Pfam" id="PF02355"/>
    </source>
</evidence>
<dbReference type="NCBIfam" id="TIGR00966">
    <property type="entry name" value="transloc_SecF"/>
    <property type="match status" value="1"/>
</dbReference>
<dbReference type="PANTHER" id="PTHR30081">
    <property type="entry name" value="PROTEIN-EXPORT MEMBRANE PROTEIN SEC"/>
    <property type="match status" value="1"/>
</dbReference>
<evidence type="ECO:0000256" key="10">
    <source>
        <dbReference type="HAMAP-Rule" id="MF_01464"/>
    </source>
</evidence>
<keyword evidence="5 9" id="KW-0653">Protein transport</keyword>
<evidence type="ECO:0000259" key="12">
    <source>
        <dbReference type="Pfam" id="PF21760"/>
    </source>
</evidence>
<proteinExistence type="inferred from homology"/>
<dbReference type="GO" id="GO:0005886">
    <property type="term" value="C:plasma membrane"/>
    <property type="evidence" value="ECO:0007669"/>
    <property type="project" value="UniProtKB-SubCell"/>
</dbReference>
<evidence type="ECO:0000256" key="3">
    <source>
        <dbReference type="ARBA" id="ARBA00022475"/>
    </source>
</evidence>
<comment type="subunit">
    <text evidence="10">Forms a complex with SecD. Part of the essential Sec protein translocation apparatus which comprises SecA, SecYEG and auxiliary proteins SecDF. Other proteins may also be involved.</text>
</comment>
<evidence type="ECO:0000313" key="14">
    <source>
        <dbReference type="EMBL" id="SFR69087.1"/>
    </source>
</evidence>
<feature type="transmembrane region" description="Helical" evidence="9">
    <location>
        <begin position="654"/>
        <end position="672"/>
    </location>
</feature>
<dbReference type="PRINTS" id="PR01755">
    <property type="entry name" value="SECFTRNLCASE"/>
</dbReference>
<feature type="transmembrane region" description="Helical" evidence="9">
    <location>
        <begin position="339"/>
        <end position="359"/>
    </location>
</feature>
<dbReference type="InterPro" id="IPR054384">
    <property type="entry name" value="SecDF_P1_head"/>
</dbReference>
<dbReference type="InterPro" id="IPR005665">
    <property type="entry name" value="SecF_bac"/>
</dbReference>
<dbReference type="InterPro" id="IPR048634">
    <property type="entry name" value="SecD_SecF_C"/>
</dbReference>
<feature type="domain" description="Protein export membrane protein SecD/SecF C-terminal" evidence="11">
    <location>
        <begin position="517"/>
        <end position="706"/>
    </location>
</feature>
<feature type="domain" description="SecDF P1 head subdomain" evidence="13">
    <location>
        <begin position="125"/>
        <end position="221"/>
    </location>
</feature>
<dbReference type="RefSeq" id="WP_092559647.1">
    <property type="nucleotide sequence ID" value="NZ_FOYZ01000003.1"/>
</dbReference>
<dbReference type="InterPro" id="IPR048631">
    <property type="entry name" value="SecD_1st"/>
</dbReference>